<dbReference type="InParanoid" id="A0A1Q6DTS4"/>
<keyword evidence="2" id="KW-0966">Cell projection</keyword>
<keyword evidence="3" id="KW-1185">Reference proteome</keyword>
<gene>
    <name evidence="2" type="ORF">BTN85_0225</name>
</gene>
<organism evidence="2 3">
    <name type="scientific">Methanohalarchaeum thermophilum</name>
    <dbReference type="NCBI Taxonomy" id="1903181"/>
    <lineage>
        <taxon>Archaea</taxon>
        <taxon>Methanobacteriati</taxon>
        <taxon>Methanobacteriota</taxon>
        <taxon>Methanonatronarchaeia</taxon>
        <taxon>Methanonatronarchaeales</taxon>
        <taxon>Methanonatronarchaeaceae</taxon>
        <taxon>Candidatus Methanohalarchaeum</taxon>
    </lineage>
</organism>
<protein>
    <submittedName>
        <fullName evidence="2">Archaeal flagellin FlaB</fullName>
    </submittedName>
</protein>
<evidence type="ECO:0000313" key="3">
    <source>
        <dbReference type="Proteomes" id="UP000185744"/>
    </source>
</evidence>
<dbReference type="Proteomes" id="UP000185744">
    <property type="component" value="Unassembled WGS sequence"/>
</dbReference>
<keyword evidence="2" id="KW-0282">Flagellum</keyword>
<keyword evidence="1" id="KW-0472">Membrane</keyword>
<evidence type="ECO:0000256" key="1">
    <source>
        <dbReference type="SAM" id="Phobius"/>
    </source>
</evidence>
<proteinExistence type="predicted"/>
<keyword evidence="1" id="KW-0812">Transmembrane</keyword>
<comment type="caution">
    <text evidence="2">The sequence shown here is derived from an EMBL/GenBank/DDBJ whole genome shotgun (WGS) entry which is preliminary data.</text>
</comment>
<dbReference type="EMBL" id="MSDW01000001">
    <property type="protein sequence ID" value="OKY77756.1"/>
    <property type="molecule type" value="Genomic_DNA"/>
</dbReference>
<dbReference type="AlphaFoldDB" id="A0A1Q6DTS4"/>
<feature type="transmembrane region" description="Helical" evidence="1">
    <location>
        <begin position="21"/>
        <end position="44"/>
    </location>
</feature>
<dbReference type="STRING" id="1903181.BTN85_0225"/>
<name>A0A1Q6DTS4_METT1</name>
<sequence length="45" mass="4888">MESKIRNLFIDEDGQIGIATLIVFIAMVLIATIAAVILINIAVFL</sequence>
<accession>A0A1Q6DTS4</accession>
<evidence type="ECO:0000313" key="2">
    <source>
        <dbReference type="EMBL" id="OKY77756.1"/>
    </source>
</evidence>
<keyword evidence="2" id="KW-0969">Cilium</keyword>
<reference evidence="2" key="1">
    <citation type="submission" date="2016-12" db="EMBL/GenBank/DDBJ databases">
        <title>Discovery of methanogenic haloarchaea.</title>
        <authorList>
            <person name="Sorokin D.Y."/>
            <person name="Makarova K.S."/>
            <person name="Abbas B."/>
            <person name="Ferrer M."/>
            <person name="Golyshin P.N."/>
        </authorList>
    </citation>
    <scope>NUCLEOTIDE SEQUENCE [LARGE SCALE GENOMIC DNA]</scope>
    <source>
        <strain evidence="2">HMET1</strain>
    </source>
</reference>
<keyword evidence="1" id="KW-1133">Transmembrane helix</keyword>